<evidence type="ECO:0000256" key="8">
    <source>
        <dbReference type="ARBA" id="ARBA00022975"/>
    </source>
</evidence>
<dbReference type="GO" id="GO:0005737">
    <property type="term" value="C:cytoplasm"/>
    <property type="evidence" value="ECO:0007669"/>
    <property type="project" value="TreeGrafter"/>
</dbReference>
<dbReference type="SUPFAM" id="SSF53271">
    <property type="entry name" value="PRTase-like"/>
    <property type="match status" value="1"/>
</dbReference>
<dbReference type="EC" id="2.4.2.10" evidence="5"/>
<sequence>MISCLIRVHQALPLPPLRVQPPPRTLPPSKPTQKCPPSPPRSQSRKTRSSPPRSTRARSNSAVSCSRAGGALPFPIPSSSREKRAKANALRRISPYFFNAGLLSSGPSLHPLALAYAHTIHTDLPAFDVLFGPAYKGIPFAALACLTLYTEYGVNVGYAYNRKEVKDHGEGGSTVGAPLRGKRVVVLDDVMTSGMAVREALQIIAREGGQVVGVVELLDREEVGGREGRKSTVQELEEEAGVKVRAVLGMRDLVGWLEAKGMEGEVGEMRAYREKYGVKE</sequence>
<dbReference type="UniPathway" id="UPA00070">
    <property type="reaction ID" value="UER00119"/>
</dbReference>
<evidence type="ECO:0000256" key="9">
    <source>
        <dbReference type="SAM" id="MobiDB-lite"/>
    </source>
</evidence>
<dbReference type="PANTHER" id="PTHR46683:SF1">
    <property type="entry name" value="OROTATE PHOSPHORIBOSYLTRANSFERASE 1-RELATED"/>
    <property type="match status" value="1"/>
</dbReference>
<evidence type="ECO:0000256" key="5">
    <source>
        <dbReference type="ARBA" id="ARBA00011971"/>
    </source>
</evidence>
<evidence type="ECO:0000256" key="2">
    <source>
        <dbReference type="ARBA" id="ARBA00004889"/>
    </source>
</evidence>
<dbReference type="AlphaFoldDB" id="A0A167ITM5"/>
<keyword evidence="7 11" id="KW-0808">Transferase</keyword>
<dbReference type="GO" id="GO:0044205">
    <property type="term" value="P:'de novo' UMP biosynthetic process"/>
    <property type="evidence" value="ECO:0007669"/>
    <property type="project" value="UniProtKB-UniPathway"/>
</dbReference>
<dbReference type="HAMAP" id="MF_01208">
    <property type="entry name" value="PyrE"/>
    <property type="match status" value="1"/>
</dbReference>
<dbReference type="OrthoDB" id="5553476at2759"/>
<reference evidence="11 12" key="1">
    <citation type="journal article" date="2016" name="Mol. Biol. Evol.">
        <title>Comparative Genomics of Early-Diverging Mushroom-Forming Fungi Provides Insights into the Origins of Lignocellulose Decay Capabilities.</title>
        <authorList>
            <person name="Nagy L.G."/>
            <person name="Riley R."/>
            <person name="Tritt A."/>
            <person name="Adam C."/>
            <person name="Daum C."/>
            <person name="Floudas D."/>
            <person name="Sun H."/>
            <person name="Yadav J.S."/>
            <person name="Pangilinan J."/>
            <person name="Larsson K.H."/>
            <person name="Matsuura K."/>
            <person name="Barry K."/>
            <person name="Labutti K."/>
            <person name="Kuo R."/>
            <person name="Ohm R.A."/>
            <person name="Bhattacharya S.S."/>
            <person name="Shirouzu T."/>
            <person name="Yoshinaga Y."/>
            <person name="Martin F.M."/>
            <person name="Grigoriev I.V."/>
            <person name="Hibbett D.S."/>
        </authorList>
    </citation>
    <scope>NUCLEOTIDE SEQUENCE [LARGE SCALE GENOMIC DNA]</scope>
    <source>
        <strain evidence="11 12">TUFC12733</strain>
    </source>
</reference>
<dbReference type="Proteomes" id="UP000076738">
    <property type="component" value="Unassembled WGS sequence"/>
</dbReference>
<dbReference type="InterPro" id="IPR023031">
    <property type="entry name" value="OPRT"/>
</dbReference>
<feature type="compositionally biased region" description="Pro residues" evidence="9">
    <location>
        <begin position="15"/>
        <end position="40"/>
    </location>
</feature>
<keyword evidence="8" id="KW-0665">Pyrimidine biosynthesis</keyword>
<comment type="pathway">
    <text evidence="2">Pyrimidine metabolism; UMP biosynthesis via de novo pathway; UMP from orotate: step 1/2.</text>
</comment>
<comment type="similarity">
    <text evidence="3">Belongs to the purine/pyrimidine phosphoribosyltransferase family. PyrE subfamily.</text>
</comment>
<dbReference type="GO" id="GO:0004588">
    <property type="term" value="F:orotate phosphoribosyltransferase activity"/>
    <property type="evidence" value="ECO:0007669"/>
    <property type="project" value="UniProtKB-EC"/>
</dbReference>
<evidence type="ECO:0000313" key="12">
    <source>
        <dbReference type="Proteomes" id="UP000076738"/>
    </source>
</evidence>
<feature type="compositionally biased region" description="Low complexity" evidence="9">
    <location>
        <begin position="49"/>
        <end position="61"/>
    </location>
</feature>
<dbReference type="Gene3D" id="3.40.50.2020">
    <property type="match status" value="1"/>
</dbReference>
<evidence type="ECO:0000256" key="6">
    <source>
        <dbReference type="ARBA" id="ARBA00022676"/>
    </source>
</evidence>
<organism evidence="11 12">
    <name type="scientific">Calocera viscosa (strain TUFC12733)</name>
    <dbReference type="NCBI Taxonomy" id="1330018"/>
    <lineage>
        <taxon>Eukaryota</taxon>
        <taxon>Fungi</taxon>
        <taxon>Dikarya</taxon>
        <taxon>Basidiomycota</taxon>
        <taxon>Agaricomycotina</taxon>
        <taxon>Dacrymycetes</taxon>
        <taxon>Dacrymycetales</taxon>
        <taxon>Dacrymycetaceae</taxon>
        <taxon>Calocera</taxon>
    </lineage>
</organism>
<evidence type="ECO:0000259" key="10">
    <source>
        <dbReference type="Pfam" id="PF00156"/>
    </source>
</evidence>
<gene>
    <name evidence="11" type="ORF">CALVIDRAFT_540414</name>
</gene>
<dbReference type="EMBL" id="KV417305">
    <property type="protein sequence ID" value="KZO92946.1"/>
    <property type="molecule type" value="Genomic_DNA"/>
</dbReference>
<dbReference type="GO" id="GO:0006207">
    <property type="term" value="P:'de novo' pyrimidine nucleobase biosynthetic process"/>
    <property type="evidence" value="ECO:0007669"/>
    <property type="project" value="TreeGrafter"/>
</dbReference>
<accession>A0A167ITM5</accession>
<dbReference type="InterPro" id="IPR000836">
    <property type="entry name" value="PRTase_dom"/>
</dbReference>
<evidence type="ECO:0000256" key="1">
    <source>
        <dbReference type="ARBA" id="ARBA00003769"/>
    </source>
</evidence>
<evidence type="ECO:0000256" key="3">
    <source>
        <dbReference type="ARBA" id="ARBA00006340"/>
    </source>
</evidence>
<comment type="function">
    <text evidence="1">Catalyzes the transfer of a ribosyl phosphate group from 5-phosphoribose 1-diphosphate to orotate, leading to the formation of orotidine monophosphate (OMP).</text>
</comment>
<feature type="domain" description="Phosphoribosyltransferase" evidence="10">
    <location>
        <begin position="127"/>
        <end position="222"/>
    </location>
</feature>
<comment type="subunit">
    <text evidence="4">Homodimer.</text>
</comment>
<dbReference type="NCBIfam" id="TIGR00336">
    <property type="entry name" value="pyrE"/>
    <property type="match status" value="1"/>
</dbReference>
<dbReference type="STRING" id="1330018.A0A167ITM5"/>
<keyword evidence="12" id="KW-1185">Reference proteome</keyword>
<evidence type="ECO:0000256" key="4">
    <source>
        <dbReference type="ARBA" id="ARBA00011738"/>
    </source>
</evidence>
<feature type="region of interest" description="Disordered" evidence="9">
    <location>
        <begin position="15"/>
        <end position="68"/>
    </location>
</feature>
<dbReference type="PANTHER" id="PTHR46683">
    <property type="entry name" value="OROTATE PHOSPHORIBOSYLTRANSFERASE 1-RELATED"/>
    <property type="match status" value="1"/>
</dbReference>
<dbReference type="InterPro" id="IPR029057">
    <property type="entry name" value="PRTase-like"/>
</dbReference>
<dbReference type="Pfam" id="PF00156">
    <property type="entry name" value="Pribosyltran"/>
    <property type="match status" value="1"/>
</dbReference>
<dbReference type="GO" id="GO:0046132">
    <property type="term" value="P:pyrimidine ribonucleoside biosynthetic process"/>
    <property type="evidence" value="ECO:0007669"/>
    <property type="project" value="TreeGrafter"/>
</dbReference>
<proteinExistence type="inferred from homology"/>
<evidence type="ECO:0000256" key="7">
    <source>
        <dbReference type="ARBA" id="ARBA00022679"/>
    </source>
</evidence>
<evidence type="ECO:0000313" key="11">
    <source>
        <dbReference type="EMBL" id="KZO92946.1"/>
    </source>
</evidence>
<dbReference type="InterPro" id="IPR004467">
    <property type="entry name" value="Or_phspho_trans_dom"/>
</dbReference>
<keyword evidence="6 11" id="KW-0328">Glycosyltransferase</keyword>
<name>A0A167ITM5_CALVF</name>
<protein>
    <recommendedName>
        <fullName evidence="5">orotate phosphoribosyltransferase</fullName>
        <ecNumber evidence="5">2.4.2.10</ecNumber>
    </recommendedName>
</protein>
<dbReference type="CDD" id="cd06223">
    <property type="entry name" value="PRTases_typeI"/>
    <property type="match status" value="1"/>
</dbReference>